<sequence length="79" mass="8237">MSAQRVGVLALADVQYPPAPRHKSLELMQQLGGAGAFGAPLAFVELIITPPNAASPGNTPAVNDECLEQGTQAEYAFTQ</sequence>
<reference evidence="1 2" key="1">
    <citation type="journal article" date="2019" name="Fungal Biol. Biotechnol.">
        <title>Draft genome sequence of fastidious pathogen Ceratobasidium theobromae, which causes vascular-streak dieback in Theobroma cacao.</title>
        <authorList>
            <person name="Ali S.S."/>
            <person name="Asman A."/>
            <person name="Shao J."/>
            <person name="Firmansyah A.P."/>
            <person name="Susilo A.W."/>
            <person name="Rosmana A."/>
            <person name="McMahon P."/>
            <person name="Junaid M."/>
            <person name="Guest D."/>
            <person name="Kheng T.Y."/>
            <person name="Meinhardt L.W."/>
            <person name="Bailey B.A."/>
        </authorList>
    </citation>
    <scope>NUCLEOTIDE SEQUENCE [LARGE SCALE GENOMIC DNA]</scope>
    <source>
        <strain evidence="1 2">CT2</strain>
    </source>
</reference>
<accession>A0A5N5QTT9</accession>
<name>A0A5N5QTT9_9AGAM</name>
<protein>
    <submittedName>
        <fullName evidence="1">Uncharacterized protein</fullName>
    </submittedName>
</protein>
<dbReference type="EMBL" id="SSOP01000014">
    <property type="protein sequence ID" value="KAB5594973.1"/>
    <property type="molecule type" value="Genomic_DNA"/>
</dbReference>
<evidence type="ECO:0000313" key="2">
    <source>
        <dbReference type="Proteomes" id="UP000383932"/>
    </source>
</evidence>
<comment type="caution">
    <text evidence="1">The sequence shown here is derived from an EMBL/GenBank/DDBJ whole genome shotgun (WGS) entry which is preliminary data.</text>
</comment>
<proteinExistence type="predicted"/>
<dbReference type="Proteomes" id="UP000383932">
    <property type="component" value="Unassembled WGS sequence"/>
</dbReference>
<organism evidence="1 2">
    <name type="scientific">Ceratobasidium theobromae</name>
    <dbReference type="NCBI Taxonomy" id="1582974"/>
    <lineage>
        <taxon>Eukaryota</taxon>
        <taxon>Fungi</taxon>
        <taxon>Dikarya</taxon>
        <taxon>Basidiomycota</taxon>
        <taxon>Agaricomycotina</taxon>
        <taxon>Agaricomycetes</taxon>
        <taxon>Cantharellales</taxon>
        <taxon>Ceratobasidiaceae</taxon>
        <taxon>Ceratobasidium</taxon>
    </lineage>
</organism>
<gene>
    <name evidence="1" type="ORF">CTheo_1606</name>
</gene>
<evidence type="ECO:0000313" key="1">
    <source>
        <dbReference type="EMBL" id="KAB5594973.1"/>
    </source>
</evidence>
<dbReference type="AlphaFoldDB" id="A0A5N5QTT9"/>
<keyword evidence="2" id="KW-1185">Reference proteome</keyword>